<keyword evidence="1" id="KW-1133">Transmembrane helix</keyword>
<evidence type="ECO:0000256" key="1">
    <source>
        <dbReference type="SAM" id="Phobius"/>
    </source>
</evidence>
<dbReference type="AlphaFoldDB" id="A0AA90GWP2"/>
<dbReference type="RefSeq" id="WP_271317796.1">
    <property type="nucleotide sequence ID" value="NZ_JABXJJ020000010.1"/>
</dbReference>
<protein>
    <submittedName>
        <fullName evidence="2">Uncharacterized protein</fullName>
    </submittedName>
</protein>
<evidence type="ECO:0000313" key="2">
    <source>
        <dbReference type="EMBL" id="MDI5969498.1"/>
    </source>
</evidence>
<name>A0AA90GWP2_9ACTN</name>
<gene>
    <name evidence="2" type="ORF">POF50_009110</name>
</gene>
<organism evidence="2">
    <name type="scientific">Streptantibioticus silvisoli</name>
    <dbReference type="NCBI Taxonomy" id="2705255"/>
    <lineage>
        <taxon>Bacteria</taxon>
        <taxon>Bacillati</taxon>
        <taxon>Actinomycetota</taxon>
        <taxon>Actinomycetes</taxon>
        <taxon>Kitasatosporales</taxon>
        <taxon>Streptomycetaceae</taxon>
        <taxon>Streptantibioticus</taxon>
    </lineage>
</organism>
<comment type="caution">
    <text evidence="2">The sequence shown here is derived from an EMBL/GenBank/DDBJ whole genome shotgun (WGS) entry which is preliminary data.</text>
</comment>
<dbReference type="EMBL" id="JABXJJ020000010">
    <property type="protein sequence ID" value="MDI5969498.1"/>
    <property type="molecule type" value="Genomic_DNA"/>
</dbReference>
<feature type="transmembrane region" description="Helical" evidence="1">
    <location>
        <begin position="34"/>
        <end position="52"/>
    </location>
</feature>
<sequence length="62" mass="6786">MVTRLRLTVDISRREGPFIVSGAVGLGSTPWTHVPLALALPTAALMMVNVRVKARRHPQLKV</sequence>
<keyword evidence="1" id="KW-0812">Transmembrane</keyword>
<proteinExistence type="predicted"/>
<accession>A0AA90GWP2</accession>
<keyword evidence="1" id="KW-0472">Membrane</keyword>
<reference evidence="2" key="1">
    <citation type="submission" date="2023-05" db="EMBL/GenBank/DDBJ databases">
        <title>Streptantibioticus silvisoli sp. nov., acidotolerant actinomycetes 1 from pine litter.</title>
        <authorList>
            <person name="Swiecimska M."/>
            <person name="Golinska P."/>
            <person name="Sangal V."/>
            <person name="Wachnowicz B."/>
            <person name="Goodfellow M."/>
        </authorList>
    </citation>
    <scope>NUCLEOTIDE SEQUENCE</scope>
    <source>
        <strain evidence="2">SL13</strain>
    </source>
</reference>